<evidence type="ECO:0000313" key="9">
    <source>
        <dbReference type="Proteomes" id="UP000196239"/>
    </source>
</evidence>
<evidence type="ECO:0000313" key="8">
    <source>
        <dbReference type="EMBL" id="CUR51781.1"/>
    </source>
</evidence>
<keyword evidence="2" id="KW-0479">Metal-binding</keyword>
<feature type="domain" description="Peptidase M10 metallopeptidase" evidence="7">
    <location>
        <begin position="266"/>
        <end position="318"/>
    </location>
</feature>
<accession>A0A128A359</accession>
<feature type="transmembrane region" description="Helical" evidence="6">
    <location>
        <begin position="85"/>
        <end position="110"/>
    </location>
</feature>
<evidence type="ECO:0000259" key="7">
    <source>
        <dbReference type="Pfam" id="PF00413"/>
    </source>
</evidence>
<name>A0A128A359_9ARCH</name>
<keyword evidence="4" id="KW-0862">Zinc</keyword>
<dbReference type="KEGG" id="ndv:NDEV_1016"/>
<dbReference type="GO" id="GO:0008270">
    <property type="term" value="F:zinc ion binding"/>
    <property type="evidence" value="ECO:0007669"/>
    <property type="project" value="InterPro"/>
</dbReference>
<evidence type="ECO:0000256" key="5">
    <source>
        <dbReference type="SAM" id="Coils"/>
    </source>
</evidence>
<dbReference type="GO" id="GO:0004222">
    <property type="term" value="F:metalloendopeptidase activity"/>
    <property type="evidence" value="ECO:0007669"/>
    <property type="project" value="InterPro"/>
</dbReference>
<sequence>MTQRMQDKEESIKQLRDQLGHLTNELNKTTEYIQLLEIQDESKTKRDNLDSEPEHEISELLQKQNTISHEIILVKKRIQKLSAKTILKIELLILPIVIVLLFFVATNYAIQPSADINSSIKTRYMTENLRGSITDDYKYWNVANNTPLVVNIENNAGASDQNIQAVKNAIMSTDMITDDNSQTYQADSAPSKYFKGWQGAVKTISDTKHYVPEKFNIIQSPSGEGQIVITLSTIKDSNGYSGVTRTIVDGNQILKAFITIYDAGKLTDTQTESIVRHEFGHALGLPHTSNTSDLMHDSIAADHSYISTCDINTLQKLYNDVKPSDDFCNNE</sequence>
<proteinExistence type="predicted"/>
<evidence type="ECO:0000256" key="4">
    <source>
        <dbReference type="ARBA" id="ARBA00022833"/>
    </source>
</evidence>
<dbReference type="InterPro" id="IPR024079">
    <property type="entry name" value="MetalloPept_cat_dom_sf"/>
</dbReference>
<keyword evidence="6" id="KW-0472">Membrane</keyword>
<evidence type="ECO:0000256" key="2">
    <source>
        <dbReference type="ARBA" id="ARBA00022723"/>
    </source>
</evidence>
<dbReference type="InterPro" id="IPR021190">
    <property type="entry name" value="Pept_M10A"/>
</dbReference>
<keyword evidence="3" id="KW-0378">Hydrolase</keyword>
<dbReference type="EMBL" id="LN890280">
    <property type="protein sequence ID" value="CUR51781.1"/>
    <property type="molecule type" value="Genomic_DNA"/>
</dbReference>
<keyword evidence="9" id="KW-1185">Reference proteome</keyword>
<dbReference type="AlphaFoldDB" id="A0A128A359"/>
<gene>
    <name evidence="8" type="ORF">NDEV_1016</name>
</gene>
<keyword evidence="5" id="KW-0175">Coiled coil</keyword>
<dbReference type="GO" id="GO:0031012">
    <property type="term" value="C:extracellular matrix"/>
    <property type="evidence" value="ECO:0007669"/>
    <property type="project" value="InterPro"/>
</dbReference>
<dbReference type="PRINTS" id="PR00138">
    <property type="entry name" value="MATRIXIN"/>
</dbReference>
<dbReference type="Pfam" id="PF00413">
    <property type="entry name" value="Peptidase_M10"/>
    <property type="match status" value="1"/>
</dbReference>
<dbReference type="Proteomes" id="UP000196239">
    <property type="component" value="Chromosome 1"/>
</dbReference>
<dbReference type="InterPro" id="IPR001818">
    <property type="entry name" value="Pept_M10_metallopeptidase"/>
</dbReference>
<reference evidence="9" key="1">
    <citation type="submission" date="2015-10" db="EMBL/GenBank/DDBJ databases">
        <authorList>
            <person name="Lehtovirta-Morley L.E."/>
            <person name="Vieille C."/>
        </authorList>
    </citation>
    <scope>NUCLEOTIDE SEQUENCE [LARGE SCALE GENOMIC DNA]</scope>
</reference>
<evidence type="ECO:0000256" key="1">
    <source>
        <dbReference type="ARBA" id="ARBA00022670"/>
    </source>
</evidence>
<dbReference type="Gene3D" id="3.40.390.10">
    <property type="entry name" value="Collagenase (Catalytic Domain)"/>
    <property type="match status" value="1"/>
</dbReference>
<organism evidence="8 9">
    <name type="scientific">Nitrosotalea devaniterrae</name>
    <dbReference type="NCBI Taxonomy" id="1078905"/>
    <lineage>
        <taxon>Archaea</taxon>
        <taxon>Nitrososphaerota</taxon>
        <taxon>Nitrososphaeria</taxon>
        <taxon>Nitrosotaleales</taxon>
        <taxon>Nitrosotaleaceae</taxon>
        <taxon>Nitrosotalea</taxon>
    </lineage>
</organism>
<evidence type="ECO:0000256" key="6">
    <source>
        <dbReference type="SAM" id="Phobius"/>
    </source>
</evidence>
<protein>
    <submittedName>
        <fullName evidence="8">Putative Peptidase M10A and M12B matrixin and adamalysin</fullName>
    </submittedName>
</protein>
<keyword evidence="1" id="KW-0645">Protease</keyword>
<feature type="coiled-coil region" evidence="5">
    <location>
        <begin position="5"/>
        <end position="32"/>
    </location>
</feature>
<evidence type="ECO:0000256" key="3">
    <source>
        <dbReference type="ARBA" id="ARBA00022801"/>
    </source>
</evidence>
<keyword evidence="6" id="KW-0812">Transmembrane</keyword>
<dbReference type="SUPFAM" id="SSF55486">
    <property type="entry name" value="Metalloproteases ('zincins'), catalytic domain"/>
    <property type="match status" value="1"/>
</dbReference>
<keyword evidence="6" id="KW-1133">Transmembrane helix</keyword>
<dbReference type="GO" id="GO:0006508">
    <property type="term" value="P:proteolysis"/>
    <property type="evidence" value="ECO:0007669"/>
    <property type="project" value="UniProtKB-KW"/>
</dbReference>